<keyword evidence="2" id="KW-1185">Reference proteome</keyword>
<comment type="caution">
    <text evidence="1">The sequence shown here is derived from an EMBL/GenBank/DDBJ whole genome shotgun (WGS) entry which is preliminary data.</text>
</comment>
<reference evidence="1 2" key="2">
    <citation type="journal article" date="2022" name="Mol. Ecol. Resour.">
        <title>The genomes of chicory, endive, great burdock and yacon provide insights into Asteraceae paleo-polyploidization history and plant inulin production.</title>
        <authorList>
            <person name="Fan W."/>
            <person name="Wang S."/>
            <person name="Wang H."/>
            <person name="Wang A."/>
            <person name="Jiang F."/>
            <person name="Liu H."/>
            <person name="Zhao H."/>
            <person name="Xu D."/>
            <person name="Zhang Y."/>
        </authorList>
    </citation>
    <scope>NUCLEOTIDE SEQUENCE [LARGE SCALE GENOMIC DNA]</scope>
    <source>
        <strain evidence="2">cv. Yunnan</strain>
        <tissue evidence="1">Leaves</tissue>
    </source>
</reference>
<dbReference type="EMBL" id="CM042033">
    <property type="protein sequence ID" value="KAI3775242.1"/>
    <property type="molecule type" value="Genomic_DNA"/>
</dbReference>
<name>A0ACB9FXE1_9ASTR</name>
<evidence type="ECO:0000313" key="2">
    <source>
        <dbReference type="Proteomes" id="UP001056120"/>
    </source>
</evidence>
<organism evidence="1 2">
    <name type="scientific">Smallanthus sonchifolius</name>
    <dbReference type="NCBI Taxonomy" id="185202"/>
    <lineage>
        <taxon>Eukaryota</taxon>
        <taxon>Viridiplantae</taxon>
        <taxon>Streptophyta</taxon>
        <taxon>Embryophyta</taxon>
        <taxon>Tracheophyta</taxon>
        <taxon>Spermatophyta</taxon>
        <taxon>Magnoliopsida</taxon>
        <taxon>eudicotyledons</taxon>
        <taxon>Gunneridae</taxon>
        <taxon>Pentapetalae</taxon>
        <taxon>asterids</taxon>
        <taxon>campanulids</taxon>
        <taxon>Asterales</taxon>
        <taxon>Asteraceae</taxon>
        <taxon>Asteroideae</taxon>
        <taxon>Heliantheae alliance</taxon>
        <taxon>Millerieae</taxon>
        <taxon>Smallanthus</taxon>
    </lineage>
</organism>
<protein>
    <submittedName>
        <fullName evidence="1">Uncharacterized protein</fullName>
    </submittedName>
</protein>
<sequence length="523" mass="59335">MRGPTTTCRRYTCSSDRNLPSSFNSRKKYLGENENKETCPSWTRKRDRSSESDALPSVIVSGAFVVVFIILQSIDAKYDVMIPLRYTFDMNLFTEFIMIVHNDVFHPLRISIFFNSVLMDLDDGRPKFFPIASVSPSQYLYHISSLVDTSRYYSRHRDNPGSLALQETFSYISKFTGSLLFWCAGRSNSNMSMKRREFSVDPSYVNSKSHGIPRFFIDYRRKALEIPELFNKFSKFAIKQLLGKAKDIQFIPAISLAGNMVPPLDNLSRDFLAVSNENVNATVGRSMNHSPCEVELRRCGDFDGNFNCSARAIEPRTGIEFPTILDNIFGGSNSSLNTEVLVGTGSKTMKIIKIKSLKLYAFGFYVHPYDVCNKLGSKYASLPENEVTKHHNFYADLLREDISMTVRLVVSCNGMKISTVRDAFEKSLRARLIKMNPDTDYDCLRSFGSLFSEDIPIRAGTMIKFQRTSDGHLVTEIEGNRIGAVHSRDLCRAFFDMYIGDGPVSEQTKTEIGENVTSIMRRC</sequence>
<dbReference type="Proteomes" id="UP001056120">
    <property type="component" value="Linkage Group LG16"/>
</dbReference>
<accession>A0ACB9FXE1</accession>
<proteinExistence type="predicted"/>
<reference evidence="2" key="1">
    <citation type="journal article" date="2022" name="Mol. Ecol. Resour.">
        <title>The genomes of chicory, endive, great burdock and yacon provide insights into Asteraceae palaeo-polyploidization history and plant inulin production.</title>
        <authorList>
            <person name="Fan W."/>
            <person name="Wang S."/>
            <person name="Wang H."/>
            <person name="Wang A."/>
            <person name="Jiang F."/>
            <person name="Liu H."/>
            <person name="Zhao H."/>
            <person name="Xu D."/>
            <person name="Zhang Y."/>
        </authorList>
    </citation>
    <scope>NUCLEOTIDE SEQUENCE [LARGE SCALE GENOMIC DNA]</scope>
    <source>
        <strain evidence="2">cv. Yunnan</strain>
    </source>
</reference>
<evidence type="ECO:0000313" key="1">
    <source>
        <dbReference type="EMBL" id="KAI3775242.1"/>
    </source>
</evidence>
<gene>
    <name evidence="1" type="ORF">L1987_49811</name>
</gene>